<keyword evidence="2" id="KW-0472">Membrane</keyword>
<reference evidence="3" key="1">
    <citation type="submission" date="2020-04" db="EMBL/GenBank/DDBJ databases">
        <authorList>
            <person name="Chiriac C."/>
            <person name="Salcher M."/>
            <person name="Ghai R."/>
            <person name="Kavagutti S V."/>
        </authorList>
    </citation>
    <scope>NUCLEOTIDE SEQUENCE</scope>
</reference>
<keyword evidence="1" id="KW-0175">Coiled coil</keyword>
<evidence type="ECO:0000256" key="1">
    <source>
        <dbReference type="SAM" id="Coils"/>
    </source>
</evidence>
<evidence type="ECO:0000313" key="3">
    <source>
        <dbReference type="EMBL" id="CAB4158543.1"/>
    </source>
</evidence>
<feature type="coiled-coil region" evidence="1">
    <location>
        <begin position="33"/>
        <end position="60"/>
    </location>
</feature>
<name>A0A6J5NHV9_9CAUD</name>
<protein>
    <submittedName>
        <fullName evidence="3">Uncharacterized protein</fullName>
    </submittedName>
</protein>
<organism evidence="3">
    <name type="scientific">uncultured Caudovirales phage</name>
    <dbReference type="NCBI Taxonomy" id="2100421"/>
    <lineage>
        <taxon>Viruses</taxon>
        <taxon>Duplodnaviria</taxon>
        <taxon>Heunggongvirae</taxon>
        <taxon>Uroviricota</taxon>
        <taxon>Caudoviricetes</taxon>
        <taxon>Peduoviridae</taxon>
        <taxon>Maltschvirus</taxon>
        <taxon>Maltschvirus maltsch</taxon>
    </lineage>
</organism>
<dbReference type="EMBL" id="LR796683">
    <property type="protein sequence ID" value="CAB4158543.1"/>
    <property type="molecule type" value="Genomic_DNA"/>
</dbReference>
<accession>A0A6J5NHV9</accession>
<sequence>MSPATSQFTDGQAAILDRHITALEERMIDPRDFGRLEQQVQNLSQQVASLQETLGAINDTLKEAKGGWRALMLLGGAGAACGSLVTWAASHIRLLP</sequence>
<evidence type="ECO:0000256" key="2">
    <source>
        <dbReference type="SAM" id="Phobius"/>
    </source>
</evidence>
<keyword evidence="2" id="KW-1133">Transmembrane helix</keyword>
<gene>
    <name evidence="3" type="ORF">UFOVP708_9</name>
</gene>
<feature type="transmembrane region" description="Helical" evidence="2">
    <location>
        <begin position="70"/>
        <end position="90"/>
    </location>
</feature>
<keyword evidence="2" id="KW-0812">Transmembrane</keyword>
<proteinExistence type="predicted"/>